<protein>
    <submittedName>
        <fullName evidence="1">Uncharacterized protein</fullName>
    </submittedName>
</protein>
<evidence type="ECO:0000313" key="2">
    <source>
        <dbReference type="Proteomes" id="UP000003793"/>
    </source>
</evidence>
<gene>
    <name evidence="1" type="ORF">COPCOM_03588</name>
</gene>
<reference evidence="1 2" key="2">
    <citation type="submission" date="2009-03" db="EMBL/GenBank/DDBJ databases">
        <title>Draft genome sequence of Coprococcus comes (ATCC 27758).</title>
        <authorList>
            <person name="Sudarsanam P."/>
            <person name="Ley R."/>
            <person name="Guruge J."/>
            <person name="Turnbaugh P.J."/>
            <person name="Mahowald M."/>
            <person name="Liep D."/>
            <person name="Gordon J."/>
        </authorList>
    </citation>
    <scope>NUCLEOTIDE SEQUENCE [LARGE SCALE GENOMIC DNA]</scope>
    <source>
        <strain evidence="1 2">ATCC 27758</strain>
    </source>
</reference>
<name>C0BEH6_9FIRM</name>
<dbReference type="EMBL" id="ABVR01000045">
    <property type="protein sequence ID" value="EEG88253.1"/>
    <property type="molecule type" value="Genomic_DNA"/>
</dbReference>
<dbReference type="HOGENOM" id="CLU_2245356_0_0_9"/>
<reference evidence="1 2" key="1">
    <citation type="submission" date="2009-02" db="EMBL/GenBank/DDBJ databases">
        <authorList>
            <person name="Fulton L."/>
            <person name="Clifton S."/>
            <person name="Fulton B."/>
            <person name="Xu J."/>
            <person name="Minx P."/>
            <person name="Pepin K.H."/>
            <person name="Johnson M."/>
            <person name="Bhonagiri V."/>
            <person name="Nash W.E."/>
            <person name="Mardis E.R."/>
            <person name="Wilson R.K."/>
        </authorList>
    </citation>
    <scope>NUCLEOTIDE SEQUENCE [LARGE SCALE GENOMIC DNA]</scope>
    <source>
        <strain evidence="1 2">ATCC 27758</strain>
    </source>
</reference>
<accession>C0BEH6</accession>
<sequence length="104" mass="12750">MDSKIIYKILRKPEYEEIILNKYGFLPNVSAFEYYSECRKLFEKMPIEESYEWVLKLLKKRTKIIKNEYKEIPYELKFLAYFMDLKSEDYEKIRCFLNQAYGGV</sequence>
<dbReference type="Proteomes" id="UP000003793">
    <property type="component" value="Unassembled WGS sequence"/>
</dbReference>
<evidence type="ECO:0000313" key="1">
    <source>
        <dbReference type="EMBL" id="EEG88253.1"/>
    </source>
</evidence>
<proteinExistence type="predicted"/>
<dbReference type="AlphaFoldDB" id="C0BEH6"/>
<comment type="caution">
    <text evidence="1">The sequence shown here is derived from an EMBL/GenBank/DDBJ whole genome shotgun (WGS) entry which is preliminary data.</text>
</comment>
<organism evidence="1 2">
    <name type="scientific">Coprococcus comes ATCC 27758</name>
    <dbReference type="NCBI Taxonomy" id="470146"/>
    <lineage>
        <taxon>Bacteria</taxon>
        <taxon>Bacillati</taxon>
        <taxon>Bacillota</taxon>
        <taxon>Clostridia</taxon>
        <taxon>Lachnospirales</taxon>
        <taxon>Lachnospiraceae</taxon>
        <taxon>Coprococcus</taxon>
    </lineage>
</organism>